<dbReference type="RefSeq" id="WP_188667779.1">
    <property type="nucleotide sequence ID" value="NZ_BMJI01000007.1"/>
</dbReference>
<reference evidence="10" key="1">
    <citation type="journal article" date="2019" name="Int. J. Syst. Evol. Microbiol.">
        <title>The Global Catalogue of Microorganisms (GCM) 10K type strain sequencing project: providing services to taxonomists for standard genome sequencing and annotation.</title>
        <authorList>
            <consortium name="The Broad Institute Genomics Platform"/>
            <consortium name="The Broad Institute Genome Sequencing Center for Infectious Disease"/>
            <person name="Wu L."/>
            <person name="Ma J."/>
        </authorList>
    </citation>
    <scope>NUCLEOTIDE SEQUENCE [LARGE SCALE GENOMIC DNA]</scope>
    <source>
        <strain evidence="10">CGMCC 1.15480</strain>
    </source>
</reference>
<name>A0ABQ1P293_9MICC</name>
<dbReference type="SUPFAM" id="SSF63867">
    <property type="entry name" value="MoeA C-terminal domain-like"/>
    <property type="match status" value="1"/>
</dbReference>
<evidence type="ECO:0000313" key="9">
    <source>
        <dbReference type="EMBL" id="GGC89530.1"/>
    </source>
</evidence>
<feature type="domain" description="MoaB/Mog" evidence="8">
    <location>
        <begin position="197"/>
        <end position="343"/>
    </location>
</feature>
<dbReference type="EC" id="2.10.1.1" evidence="5"/>
<evidence type="ECO:0000256" key="3">
    <source>
        <dbReference type="ARBA" id="ARBA00022505"/>
    </source>
</evidence>
<dbReference type="Pfam" id="PF00994">
    <property type="entry name" value="MoCF_biosynth"/>
    <property type="match status" value="1"/>
</dbReference>
<dbReference type="SUPFAM" id="SSF63882">
    <property type="entry name" value="MoeA N-terminal region -like"/>
    <property type="match status" value="1"/>
</dbReference>
<sequence length="420" mass="43569">MPYTSLTWHRAHDLAYRSGHPLAAETVPVDRAIGRVLAGDVTAVAPVPPVDSAVMDGWAVAGPGPWTVLEVDAGPERSRPERTREDAVLHRMRWVRGLTLADGQAVRVRAGALLPARTAGVLVLDRGRVDETGRLTRAPHAQQDEPAPGDHVRRTGEEATTGETVLTGGTTLTPAHVAWAASCGLDMVAVLRRPRVTLVITGAGLAAHGVPEPGTVRDVFGPQLGAYVAALGGTVIGMHHVGLDDRALLAQLGTDAADERQIREATGDVVITTGGTGGSTRHEVRGALAAAGAEILIDGVAVQPGHPLLLARLADGRMLVALPGHPLAAMTGMLTLVAPLLAGLAGAAVPRPGHVRLGADVPAGMRTRLIPYTLDGGVALPSRWRAAGMLRGFAEADGVLICPRDGGETGEVLEEITLPW</sequence>
<keyword evidence="5" id="KW-0501">Molybdenum cofactor biosynthesis</keyword>
<comment type="caution">
    <text evidence="9">The sequence shown here is derived from an EMBL/GenBank/DDBJ whole genome shotgun (WGS) entry which is preliminary data.</text>
</comment>
<evidence type="ECO:0000256" key="6">
    <source>
        <dbReference type="SAM" id="MobiDB-lite"/>
    </source>
</evidence>
<feature type="region of interest" description="Disordered" evidence="6">
    <location>
        <begin position="134"/>
        <end position="161"/>
    </location>
</feature>
<evidence type="ECO:0000259" key="8">
    <source>
        <dbReference type="SMART" id="SM00852"/>
    </source>
</evidence>
<comment type="catalytic activity">
    <reaction evidence="4">
        <text>adenylyl-molybdopterin + molybdate = Mo-molybdopterin + AMP + H(+)</text>
        <dbReference type="Rhea" id="RHEA:35047"/>
        <dbReference type="ChEBI" id="CHEBI:15378"/>
        <dbReference type="ChEBI" id="CHEBI:36264"/>
        <dbReference type="ChEBI" id="CHEBI:62727"/>
        <dbReference type="ChEBI" id="CHEBI:71302"/>
        <dbReference type="ChEBI" id="CHEBI:456215"/>
        <dbReference type="EC" id="2.10.1.1"/>
    </reaction>
</comment>
<keyword evidence="5" id="KW-0460">Magnesium</keyword>
<dbReference type="Gene3D" id="3.40.980.10">
    <property type="entry name" value="MoaB/Mog-like domain"/>
    <property type="match status" value="1"/>
</dbReference>
<keyword evidence="7" id="KW-0812">Transmembrane</keyword>
<dbReference type="PANTHER" id="PTHR10192">
    <property type="entry name" value="MOLYBDOPTERIN BIOSYNTHESIS PROTEIN"/>
    <property type="match status" value="1"/>
</dbReference>
<keyword evidence="7" id="KW-0472">Membrane</keyword>
<gene>
    <name evidence="9" type="ORF">GCM10011512_15600</name>
</gene>
<comment type="pathway">
    <text evidence="5">Cofactor biosynthesis; molybdopterin biosynthesis.</text>
</comment>
<dbReference type="InterPro" id="IPR036135">
    <property type="entry name" value="MoeA_linker/N_sf"/>
</dbReference>
<evidence type="ECO:0000256" key="5">
    <source>
        <dbReference type="RuleBase" id="RU365090"/>
    </source>
</evidence>
<feature type="compositionally biased region" description="Basic and acidic residues" evidence="6">
    <location>
        <begin position="148"/>
        <end position="157"/>
    </location>
</feature>
<protein>
    <recommendedName>
        <fullName evidence="5">Molybdopterin molybdenumtransferase</fullName>
        <ecNumber evidence="5">2.10.1.1</ecNumber>
    </recommendedName>
</protein>
<dbReference type="Gene3D" id="3.90.105.10">
    <property type="entry name" value="Molybdopterin biosynthesis moea protein, domain 2"/>
    <property type="match status" value="1"/>
</dbReference>
<dbReference type="Gene3D" id="2.170.190.11">
    <property type="entry name" value="Molybdopterin biosynthesis moea protein, domain 3"/>
    <property type="match status" value="1"/>
</dbReference>
<keyword evidence="3 5" id="KW-0500">Molybdenum</keyword>
<comment type="similarity">
    <text evidence="2 5">Belongs to the MoeA family.</text>
</comment>
<comment type="function">
    <text evidence="1 5">Catalyzes the insertion of molybdate into adenylated molybdopterin with the concomitant release of AMP.</text>
</comment>
<keyword evidence="5" id="KW-0808">Transferase</keyword>
<evidence type="ECO:0000256" key="4">
    <source>
        <dbReference type="ARBA" id="ARBA00047317"/>
    </source>
</evidence>
<dbReference type="Pfam" id="PF03453">
    <property type="entry name" value="MoeA_N"/>
    <property type="match status" value="1"/>
</dbReference>
<keyword evidence="7" id="KW-1133">Transmembrane helix</keyword>
<dbReference type="InterPro" id="IPR005110">
    <property type="entry name" value="MoeA_linker/N"/>
</dbReference>
<dbReference type="InterPro" id="IPR001453">
    <property type="entry name" value="MoaB/Mog_dom"/>
</dbReference>
<dbReference type="InterPro" id="IPR036688">
    <property type="entry name" value="MoeA_C_domain_IV_sf"/>
</dbReference>
<keyword evidence="5" id="KW-0479">Metal-binding</keyword>
<dbReference type="PANTHER" id="PTHR10192:SF5">
    <property type="entry name" value="GEPHYRIN"/>
    <property type="match status" value="1"/>
</dbReference>
<dbReference type="InterPro" id="IPR038987">
    <property type="entry name" value="MoeA-like"/>
</dbReference>
<dbReference type="Gene3D" id="2.40.340.10">
    <property type="entry name" value="MoeA, C-terminal, domain IV"/>
    <property type="match status" value="1"/>
</dbReference>
<organism evidence="9 10">
    <name type="scientific">Tersicoccus solisilvae</name>
    <dbReference type="NCBI Taxonomy" id="1882339"/>
    <lineage>
        <taxon>Bacteria</taxon>
        <taxon>Bacillati</taxon>
        <taxon>Actinomycetota</taxon>
        <taxon>Actinomycetes</taxon>
        <taxon>Micrococcales</taxon>
        <taxon>Micrococcaceae</taxon>
        <taxon>Tersicoccus</taxon>
    </lineage>
</organism>
<dbReference type="InterPro" id="IPR036425">
    <property type="entry name" value="MoaB/Mog-like_dom_sf"/>
</dbReference>
<evidence type="ECO:0000256" key="2">
    <source>
        <dbReference type="ARBA" id="ARBA00010763"/>
    </source>
</evidence>
<dbReference type="SMART" id="SM00852">
    <property type="entry name" value="MoCF_biosynth"/>
    <property type="match status" value="1"/>
</dbReference>
<accession>A0ABQ1P293</accession>
<evidence type="ECO:0000256" key="7">
    <source>
        <dbReference type="SAM" id="Phobius"/>
    </source>
</evidence>
<evidence type="ECO:0000256" key="1">
    <source>
        <dbReference type="ARBA" id="ARBA00002901"/>
    </source>
</evidence>
<dbReference type="Proteomes" id="UP000597761">
    <property type="component" value="Unassembled WGS sequence"/>
</dbReference>
<dbReference type="SUPFAM" id="SSF53218">
    <property type="entry name" value="Molybdenum cofactor biosynthesis proteins"/>
    <property type="match status" value="1"/>
</dbReference>
<keyword evidence="10" id="KW-1185">Reference proteome</keyword>
<dbReference type="EMBL" id="BMJI01000007">
    <property type="protein sequence ID" value="GGC89530.1"/>
    <property type="molecule type" value="Genomic_DNA"/>
</dbReference>
<evidence type="ECO:0000313" key="10">
    <source>
        <dbReference type="Proteomes" id="UP000597761"/>
    </source>
</evidence>
<feature type="transmembrane region" description="Helical" evidence="7">
    <location>
        <begin position="327"/>
        <end position="349"/>
    </location>
</feature>
<proteinExistence type="inferred from homology"/>
<comment type="cofactor">
    <cofactor evidence="5">
        <name>Mg(2+)</name>
        <dbReference type="ChEBI" id="CHEBI:18420"/>
    </cofactor>
</comment>